<feature type="region of interest" description="Disordered" evidence="1">
    <location>
        <begin position="64"/>
        <end position="87"/>
    </location>
</feature>
<organism evidence="2 3">
    <name type="scientific">Colletotrichum lupini</name>
    <dbReference type="NCBI Taxonomy" id="145971"/>
    <lineage>
        <taxon>Eukaryota</taxon>
        <taxon>Fungi</taxon>
        <taxon>Dikarya</taxon>
        <taxon>Ascomycota</taxon>
        <taxon>Pezizomycotina</taxon>
        <taxon>Sordariomycetes</taxon>
        <taxon>Hypocreomycetidae</taxon>
        <taxon>Glomerellales</taxon>
        <taxon>Glomerellaceae</taxon>
        <taxon>Colletotrichum</taxon>
        <taxon>Colletotrichum acutatum species complex</taxon>
    </lineage>
</organism>
<reference evidence="2" key="1">
    <citation type="journal article" date="2021" name="Mol. Plant Microbe Interact.">
        <title>Complete Genome Sequence of the Plant-Pathogenic Fungus Colletotrichum lupini.</title>
        <authorList>
            <person name="Baroncelli R."/>
            <person name="Pensec F."/>
            <person name="Da Lio D."/>
            <person name="Boufleur T."/>
            <person name="Vicente I."/>
            <person name="Sarrocco S."/>
            <person name="Picot A."/>
            <person name="Baraldi E."/>
            <person name="Sukno S."/>
            <person name="Thon M."/>
            <person name="Le Floch G."/>
        </authorList>
    </citation>
    <scope>NUCLEOTIDE SEQUENCE</scope>
    <source>
        <strain evidence="2">IMI 504893</strain>
    </source>
</reference>
<name>A0A9Q8T5S7_9PEZI</name>
<dbReference type="Proteomes" id="UP000830671">
    <property type="component" value="Chromosome 8"/>
</dbReference>
<dbReference type="RefSeq" id="XP_049151420.1">
    <property type="nucleotide sequence ID" value="XM_049294274.1"/>
</dbReference>
<feature type="compositionally biased region" description="Polar residues" evidence="1">
    <location>
        <begin position="27"/>
        <end position="37"/>
    </location>
</feature>
<feature type="region of interest" description="Disordered" evidence="1">
    <location>
        <begin position="174"/>
        <end position="207"/>
    </location>
</feature>
<evidence type="ECO:0000313" key="3">
    <source>
        <dbReference type="Proteomes" id="UP000830671"/>
    </source>
</evidence>
<feature type="compositionally biased region" description="Basic and acidic residues" evidence="1">
    <location>
        <begin position="174"/>
        <end position="196"/>
    </location>
</feature>
<evidence type="ECO:0000313" key="2">
    <source>
        <dbReference type="EMBL" id="UQC89819.1"/>
    </source>
</evidence>
<proteinExistence type="predicted"/>
<sequence length="222" mass="24182">MRPSDRSIIPRSPVSSGLLPYRCGTASLPSPTSSRSYKANRESHPLTPVPQGFIQVFKSRLGNVRRRSHGSQGSRSSAEPKRPALFTPRSLVGGSLASELMIPSHPNTSYKRASMNRASVTSLQASRQDKEVFGSAVPGLRLESLQATGDNTQLTGALTRPVATFPVSERRLEFSDKDDLESEMARSDKGQAETRAPKRGKSISHQTRMKGGFIELGYINSI</sequence>
<dbReference type="KEGG" id="clup:CLUP02_15350"/>
<dbReference type="EMBL" id="CP019480">
    <property type="protein sequence ID" value="UQC89819.1"/>
    <property type="molecule type" value="Genomic_DNA"/>
</dbReference>
<gene>
    <name evidence="2" type="ORF">CLUP02_15350</name>
</gene>
<evidence type="ECO:0000256" key="1">
    <source>
        <dbReference type="SAM" id="MobiDB-lite"/>
    </source>
</evidence>
<dbReference type="GeneID" id="73349284"/>
<dbReference type="AlphaFoldDB" id="A0A9Q8T5S7"/>
<feature type="region of interest" description="Disordered" evidence="1">
    <location>
        <begin position="1"/>
        <end position="51"/>
    </location>
</feature>
<accession>A0A9Q8T5S7</accession>
<keyword evidence="3" id="KW-1185">Reference proteome</keyword>
<protein>
    <submittedName>
        <fullName evidence="2">Uncharacterized protein</fullName>
    </submittedName>
</protein>